<feature type="domain" description="Leucine-binding protein" evidence="5">
    <location>
        <begin position="27"/>
        <end position="373"/>
    </location>
</feature>
<dbReference type="Pfam" id="PF13458">
    <property type="entry name" value="Peripla_BP_6"/>
    <property type="match status" value="1"/>
</dbReference>
<dbReference type="SUPFAM" id="SSF53822">
    <property type="entry name" value="Periplasmic binding protein-like I"/>
    <property type="match status" value="1"/>
</dbReference>
<dbReference type="PANTHER" id="PTHR30483:SF38">
    <property type="entry name" value="BLR7848 PROTEIN"/>
    <property type="match status" value="1"/>
</dbReference>
<keyword evidence="3" id="KW-0813">Transport</keyword>
<keyword evidence="3" id="KW-0029">Amino-acid transport</keyword>
<feature type="non-terminal residue" evidence="6">
    <location>
        <position position="381"/>
    </location>
</feature>
<evidence type="ECO:0000313" key="6">
    <source>
        <dbReference type="EMBL" id="AIW63098.1"/>
    </source>
</evidence>
<sequence length="381" mass="40693">MFRRIWRCAAIAVVTLASSAAFAVEDVKIGVFLSATGGLSINGDPEKKFLESYIDVVNKEGGVLGRPVKLIIYDDQSDTAKAIGFAKRLIEVDKVDLLMGGSGTPTSMGVIPIVERAEIPYVSFGGGVAIVDPVKKWVFKAPHTDRMVAERIFMDMKKRGITKVALLSEDVGFGKSGREQTLMVAPKYGIEIVADETYSPKDSDVTTQLTKIRGGAGVQALFVFGTGAGPAVATKNIRQLGINLPIYQSHGVSSKDFLKLVGPAAEGFRLPGIALQVAEQVPASDPQKPVVSKIKKFYEEAHKAEASVFVGLAYDGLMVALEGIKRAGSTDKVAVRDAIEGIRGLVATAGTFNMSPTDHLGLSIDSLKMFEVKNGDFVLLD</sequence>
<dbReference type="CDD" id="cd06333">
    <property type="entry name" value="PBP1_ABC_RPA1789-like"/>
    <property type="match status" value="1"/>
</dbReference>
<dbReference type="InterPro" id="IPR028081">
    <property type="entry name" value="Leu-bd"/>
</dbReference>
<feature type="chain" id="PRO_5002508544" evidence="4">
    <location>
        <begin position="24"/>
        <end position="381"/>
    </location>
</feature>
<dbReference type="AlphaFoldDB" id="A0A0F6NYT3"/>
<accession>A0A0F6NYT3</accession>
<dbReference type="Gene3D" id="3.40.50.2300">
    <property type="match status" value="2"/>
</dbReference>
<evidence type="ECO:0000259" key="5">
    <source>
        <dbReference type="Pfam" id="PF13458"/>
    </source>
</evidence>
<dbReference type="EMBL" id="KF941528">
    <property type="protein sequence ID" value="AIW63098.1"/>
    <property type="molecule type" value="Genomic_DNA"/>
</dbReference>
<evidence type="ECO:0000256" key="4">
    <source>
        <dbReference type="SAM" id="SignalP"/>
    </source>
</evidence>
<proteinExistence type="inferred from homology"/>
<organism evidence="6">
    <name type="scientific">Magnetospirillum sp. pMbN1</name>
    <dbReference type="NCBI Taxonomy" id="1007128"/>
    <lineage>
        <taxon>Bacteria</taxon>
        <taxon>Pseudomonadati</taxon>
        <taxon>Pseudomonadota</taxon>
        <taxon>Alphaproteobacteria</taxon>
        <taxon>Rhodospirillales</taxon>
        <taxon>Rhodospirillaceae</taxon>
        <taxon>Magnetospirillum</taxon>
    </lineage>
</organism>
<protein>
    <submittedName>
        <fullName evidence="6">ABC-type transport systems periplasmic component</fullName>
    </submittedName>
</protein>
<evidence type="ECO:0000256" key="1">
    <source>
        <dbReference type="ARBA" id="ARBA00010062"/>
    </source>
</evidence>
<comment type="similarity">
    <text evidence="1">Belongs to the leucine-binding protein family.</text>
</comment>
<dbReference type="PANTHER" id="PTHR30483">
    <property type="entry name" value="LEUCINE-SPECIFIC-BINDING PROTEIN"/>
    <property type="match status" value="1"/>
</dbReference>
<reference evidence="6" key="2">
    <citation type="submission" date="2013-12" db="EMBL/GenBank/DDBJ databases">
        <title>Benzoate is the preferred substrate of Magnetospirillum sp. pMbN1 from ternary substrate mixtures.</title>
        <authorList>
            <person name="Lahme S."/>
            <person name="Trautwein K."/>
            <person name="Strijkstra A."/>
            <person name="Dorries M."/>
            <person name="Wohlbrand L."/>
            <person name="Rabus R."/>
        </authorList>
    </citation>
    <scope>NUCLEOTIDE SEQUENCE</scope>
    <source>
        <strain evidence="6">PMbN1</strain>
    </source>
</reference>
<dbReference type="InterPro" id="IPR051010">
    <property type="entry name" value="BCAA_transport"/>
</dbReference>
<keyword evidence="2 4" id="KW-0732">Signal</keyword>
<evidence type="ECO:0000256" key="3">
    <source>
        <dbReference type="ARBA" id="ARBA00022970"/>
    </source>
</evidence>
<feature type="signal peptide" evidence="4">
    <location>
        <begin position="1"/>
        <end position="23"/>
    </location>
</feature>
<reference evidence="6" key="1">
    <citation type="journal article" date="2012" name="Environ. Microbiol.">
        <title>Anaerobic degradation of 4-methylbenzoate via a specific 4-methylbenzoyl-CoA pathway.</title>
        <authorList>
            <person name="Lahme S."/>
            <person name="Eberlein C."/>
            <person name="Jarling R."/>
            <person name="Kube M."/>
            <person name="Boll M."/>
            <person name="Wilkes H."/>
            <person name="Reinhardt R."/>
            <person name="Rabus R."/>
        </authorList>
    </citation>
    <scope>NUCLEOTIDE SEQUENCE</scope>
    <source>
        <strain evidence="6">PMbN1</strain>
    </source>
</reference>
<dbReference type="GO" id="GO:0006865">
    <property type="term" value="P:amino acid transport"/>
    <property type="evidence" value="ECO:0007669"/>
    <property type="project" value="UniProtKB-KW"/>
</dbReference>
<evidence type="ECO:0000256" key="2">
    <source>
        <dbReference type="ARBA" id="ARBA00022729"/>
    </source>
</evidence>
<name>A0A0F6NYT3_9PROT</name>
<dbReference type="InterPro" id="IPR028082">
    <property type="entry name" value="Peripla_BP_I"/>
</dbReference>